<evidence type="ECO:0000256" key="11">
    <source>
        <dbReference type="ARBA" id="ARBA00023180"/>
    </source>
</evidence>
<evidence type="ECO:0000256" key="1">
    <source>
        <dbReference type="ARBA" id="ARBA00001936"/>
    </source>
</evidence>
<dbReference type="InterPro" id="IPR029044">
    <property type="entry name" value="Nucleotide-diphossugar_trans"/>
</dbReference>
<keyword evidence="8 13" id="KW-0333">Golgi apparatus</keyword>
<comment type="similarity">
    <text evidence="3 13">Belongs to the glycosyltransferase 2 family. GalNAc-T subfamily.</text>
</comment>
<keyword evidence="11" id="KW-0325">Glycoprotein</keyword>
<evidence type="ECO:0000313" key="16">
    <source>
        <dbReference type="Proteomes" id="UP000663879"/>
    </source>
</evidence>
<dbReference type="CDD" id="cd02510">
    <property type="entry name" value="pp-GalNAc-T"/>
    <property type="match status" value="1"/>
</dbReference>
<dbReference type="GO" id="GO:0000139">
    <property type="term" value="C:Golgi membrane"/>
    <property type="evidence" value="ECO:0007669"/>
    <property type="project" value="UniProtKB-SubCell"/>
</dbReference>
<dbReference type="Gene3D" id="3.90.550.10">
    <property type="entry name" value="Spore Coat Polysaccharide Biosynthesis Protein SpsA, Chain A"/>
    <property type="match status" value="1"/>
</dbReference>
<dbReference type="InterPro" id="IPR001173">
    <property type="entry name" value="Glyco_trans_2-like"/>
</dbReference>
<dbReference type="PROSITE" id="PS50231">
    <property type="entry name" value="RICIN_B_LECTIN"/>
    <property type="match status" value="1"/>
</dbReference>
<dbReference type="EMBL" id="CAJNOC010004454">
    <property type="protein sequence ID" value="CAF1022393.1"/>
    <property type="molecule type" value="Genomic_DNA"/>
</dbReference>
<keyword evidence="16" id="KW-1185">Reference proteome</keyword>
<protein>
    <recommendedName>
        <fullName evidence="13">Polypeptide N-acetylgalactosaminyltransferase</fullName>
        <ecNumber evidence="13">2.4.1.-</ecNumber>
    </recommendedName>
    <alternativeName>
        <fullName evidence="13">Protein-UDP acetylgalactosaminyltransferase</fullName>
    </alternativeName>
</protein>
<comment type="caution">
    <text evidence="15">The sequence shown here is derived from an EMBL/GenBank/DDBJ whole genome shotgun (WGS) entry which is preliminary data.</text>
</comment>
<dbReference type="FunFam" id="3.90.550.10:FF:000053">
    <property type="entry name" value="Polypeptide N-acetylgalactosaminyltransferase"/>
    <property type="match status" value="1"/>
</dbReference>
<dbReference type="Pfam" id="PF00652">
    <property type="entry name" value="Ricin_B_lectin"/>
    <property type="match status" value="1"/>
</dbReference>
<comment type="subcellular location">
    <subcellularLocation>
        <location evidence="2 13">Golgi apparatus membrane</location>
        <topology evidence="2 13">Single-pass type II membrane protein</topology>
    </subcellularLocation>
</comment>
<keyword evidence="13" id="KW-0808">Transferase</keyword>
<dbReference type="GO" id="GO:0030246">
    <property type="term" value="F:carbohydrate binding"/>
    <property type="evidence" value="ECO:0007669"/>
    <property type="project" value="UniProtKB-KW"/>
</dbReference>
<comment type="pathway">
    <text evidence="13">Protein modification; protein glycosylation.</text>
</comment>
<comment type="cofactor">
    <cofactor evidence="1 13">
        <name>Mn(2+)</name>
        <dbReference type="ChEBI" id="CHEBI:29035"/>
    </cofactor>
</comment>
<evidence type="ECO:0000256" key="7">
    <source>
        <dbReference type="ARBA" id="ARBA00022989"/>
    </source>
</evidence>
<dbReference type="UniPathway" id="UPA00378"/>
<accession>A0A814IC17</accession>
<reference evidence="15" key="1">
    <citation type="submission" date="2021-02" db="EMBL/GenBank/DDBJ databases">
        <authorList>
            <person name="Nowell W R."/>
        </authorList>
    </citation>
    <scope>NUCLEOTIDE SEQUENCE</scope>
    <source>
        <strain evidence="15">Ploen Becks lab</strain>
    </source>
</reference>
<dbReference type="SMART" id="SM00458">
    <property type="entry name" value="RICIN"/>
    <property type="match status" value="1"/>
</dbReference>
<dbReference type="GO" id="GO:0006493">
    <property type="term" value="P:protein O-linked glycosylation"/>
    <property type="evidence" value="ECO:0007669"/>
    <property type="project" value="TreeGrafter"/>
</dbReference>
<evidence type="ECO:0000256" key="5">
    <source>
        <dbReference type="ARBA" id="ARBA00022734"/>
    </source>
</evidence>
<dbReference type="CDD" id="cd23433">
    <property type="entry name" value="beta-trefoil_Ricin_GALNT1-like"/>
    <property type="match status" value="1"/>
</dbReference>
<dbReference type="PANTHER" id="PTHR11675">
    <property type="entry name" value="N-ACETYLGALACTOSAMINYLTRANSFERASE"/>
    <property type="match status" value="1"/>
</dbReference>
<keyword evidence="13" id="KW-0328">Glycosyltransferase</keyword>
<dbReference type="Gene3D" id="2.80.10.50">
    <property type="match status" value="1"/>
</dbReference>
<evidence type="ECO:0000256" key="6">
    <source>
        <dbReference type="ARBA" id="ARBA00022968"/>
    </source>
</evidence>
<keyword evidence="9" id="KW-0472">Membrane</keyword>
<dbReference type="GO" id="GO:0004653">
    <property type="term" value="F:polypeptide N-acetylgalactosaminyltransferase activity"/>
    <property type="evidence" value="ECO:0007669"/>
    <property type="project" value="TreeGrafter"/>
</dbReference>
<gene>
    <name evidence="15" type="ORF">OXX778_LOCUS17446</name>
</gene>
<name>A0A814IC17_9BILA</name>
<dbReference type="AlphaFoldDB" id="A0A814IC17"/>
<keyword evidence="5 13" id="KW-0430">Lectin</keyword>
<evidence type="ECO:0000256" key="9">
    <source>
        <dbReference type="ARBA" id="ARBA00023136"/>
    </source>
</evidence>
<evidence type="ECO:0000313" key="15">
    <source>
        <dbReference type="EMBL" id="CAF1022393.1"/>
    </source>
</evidence>
<keyword evidence="6" id="KW-0735">Signal-anchor</keyword>
<evidence type="ECO:0000256" key="13">
    <source>
        <dbReference type="RuleBase" id="RU361242"/>
    </source>
</evidence>
<keyword evidence="10 13" id="KW-1015">Disulfide bond</keyword>
<proteinExistence type="inferred from homology"/>
<evidence type="ECO:0000256" key="12">
    <source>
        <dbReference type="ARBA" id="ARBA00023211"/>
    </source>
</evidence>
<dbReference type="InterPro" id="IPR035992">
    <property type="entry name" value="Ricin_B-like_lectins"/>
</dbReference>
<evidence type="ECO:0000256" key="2">
    <source>
        <dbReference type="ARBA" id="ARBA00004323"/>
    </source>
</evidence>
<evidence type="ECO:0000256" key="10">
    <source>
        <dbReference type="ARBA" id="ARBA00023157"/>
    </source>
</evidence>
<evidence type="ECO:0000256" key="4">
    <source>
        <dbReference type="ARBA" id="ARBA00022692"/>
    </source>
</evidence>
<keyword evidence="7" id="KW-1133">Transmembrane helix</keyword>
<keyword evidence="12 13" id="KW-0464">Manganese</keyword>
<dbReference type="Pfam" id="PF00535">
    <property type="entry name" value="Glycos_transf_2"/>
    <property type="match status" value="1"/>
</dbReference>
<dbReference type="EC" id="2.4.1.-" evidence="13"/>
<feature type="domain" description="Ricin B lectin" evidence="14">
    <location>
        <begin position="528"/>
        <end position="650"/>
    </location>
</feature>
<dbReference type="InterPro" id="IPR045885">
    <property type="entry name" value="GalNAc-T"/>
</dbReference>
<evidence type="ECO:0000259" key="14">
    <source>
        <dbReference type="SMART" id="SM00458"/>
    </source>
</evidence>
<evidence type="ECO:0000256" key="8">
    <source>
        <dbReference type="ARBA" id="ARBA00023034"/>
    </source>
</evidence>
<dbReference type="PANTHER" id="PTHR11675:SF101">
    <property type="entry name" value="POLYPEPTIDE N-ACETYLGALACTOSAMINYLTRANSFERASE 5"/>
    <property type="match status" value="1"/>
</dbReference>
<dbReference type="InterPro" id="IPR000772">
    <property type="entry name" value="Ricin_B_lectin"/>
</dbReference>
<dbReference type="SUPFAM" id="SSF53448">
    <property type="entry name" value="Nucleotide-diphospho-sugar transferases"/>
    <property type="match status" value="1"/>
</dbReference>
<sequence length="658" mass="75549">MFDFDKNEIHEKMTKEEDESTTFNSGSIITKTIVLTSLVWLLVGLSFFYSLNSKKVLVSDSCRHEIHSLESQLLKQQEKYNELVKLLPRDRVEREVPAMTPNSEQLLKPEINYVNKNIQVFLVQGPEMETTRNQNDTSEWIREDFSNLPTNPPEWPGENGKAVVMPEHLKEESKERFKENQFDIVASDIIALNRTIPDQRSQACKNREYPVDLPNTSIIIVYHNEGNSTLLRGLTSIVNKSPLRYLKEIILVDDASVDREYLHGPLDEFVKTLPVPVKIIRNPTRIGLMKARLKGADAATGDTMTFLDAHIECTNGWLPPLLFEIKKNRKSVPNPIIDVISDQHFGYLAGSEKTYGGFDSKFVFHWVPIPERETMRRNGDESLPLRTPTMAGGLFIIERKFFYELGAYDEGMDIWGAENLELSFRIWMCGGTLLILPCSHVGHVFRKKTPYKFPGGTNKVIFRNTRRLIEVWTDEYTQYFFNVMPDLLSVEAGNLTNRIELRNQLQCKSFRWYLENIYPESNLPLFYYHLGSVKNEEYNFCLDTLKRKNGEDCGASSCHGKGGNQLIEYSSKQNLLAMGLCLDSQGIPGVVKLNNCKDESLSQIWDYDEENKFLKNRQTGLCMALNDLRNSVVITTNCDPSRKSQKWLFSNPMKLTSP</sequence>
<keyword evidence="4" id="KW-0812">Transmembrane</keyword>
<dbReference type="SUPFAM" id="SSF50370">
    <property type="entry name" value="Ricin B-like lectins"/>
    <property type="match status" value="1"/>
</dbReference>
<evidence type="ECO:0000256" key="3">
    <source>
        <dbReference type="ARBA" id="ARBA00005680"/>
    </source>
</evidence>
<dbReference type="Proteomes" id="UP000663879">
    <property type="component" value="Unassembled WGS sequence"/>
</dbReference>
<dbReference type="OrthoDB" id="330637at2759"/>
<organism evidence="15 16">
    <name type="scientific">Brachionus calyciflorus</name>
    <dbReference type="NCBI Taxonomy" id="104777"/>
    <lineage>
        <taxon>Eukaryota</taxon>
        <taxon>Metazoa</taxon>
        <taxon>Spiralia</taxon>
        <taxon>Gnathifera</taxon>
        <taxon>Rotifera</taxon>
        <taxon>Eurotatoria</taxon>
        <taxon>Monogononta</taxon>
        <taxon>Pseudotrocha</taxon>
        <taxon>Ploima</taxon>
        <taxon>Brachionidae</taxon>
        <taxon>Brachionus</taxon>
    </lineage>
</organism>